<accession>B7ZXT4</accession>
<protein>
    <submittedName>
        <fullName evidence="2">Uncharacterized protein</fullName>
    </submittedName>
</protein>
<feature type="region of interest" description="Disordered" evidence="1">
    <location>
        <begin position="1"/>
        <end position="24"/>
    </location>
</feature>
<dbReference type="AlphaFoldDB" id="B7ZXT4"/>
<feature type="compositionally biased region" description="Basic and acidic residues" evidence="1">
    <location>
        <begin position="1"/>
        <end position="16"/>
    </location>
</feature>
<proteinExistence type="evidence at transcript level"/>
<evidence type="ECO:0000313" key="2">
    <source>
        <dbReference type="EMBL" id="ACL52733.1"/>
    </source>
</evidence>
<sequence length="109" mass="12182">MNVEEEVGRLKEEIHRLGQQQPDGSYKVPLPCSKLSPPASGAAADLSHPRRRISFSCAVLPSPGWPAPEFLPFSRCLVCNVQYDLHRPVSGMKLRWAIESRSRCRLDGL</sequence>
<organism evidence="2">
    <name type="scientific">Zea mays</name>
    <name type="common">Maize</name>
    <dbReference type="NCBI Taxonomy" id="4577"/>
    <lineage>
        <taxon>Eukaryota</taxon>
        <taxon>Viridiplantae</taxon>
        <taxon>Streptophyta</taxon>
        <taxon>Embryophyta</taxon>
        <taxon>Tracheophyta</taxon>
        <taxon>Spermatophyta</taxon>
        <taxon>Magnoliopsida</taxon>
        <taxon>Liliopsida</taxon>
        <taxon>Poales</taxon>
        <taxon>Poaceae</taxon>
        <taxon>PACMAD clade</taxon>
        <taxon>Panicoideae</taxon>
        <taxon>Andropogonodae</taxon>
        <taxon>Andropogoneae</taxon>
        <taxon>Tripsacinae</taxon>
        <taxon>Zea</taxon>
    </lineage>
</organism>
<reference evidence="2" key="1">
    <citation type="journal article" date="2009" name="PLoS Genet.">
        <title>Sequencing, mapping, and analysis of 27,455 maize full-length cDNAs.</title>
        <authorList>
            <person name="Soderlund C."/>
            <person name="Descour A."/>
            <person name="Kudrna D."/>
            <person name="Bomhoff M."/>
            <person name="Boyd L."/>
            <person name="Currie J."/>
            <person name="Angelova A."/>
            <person name="Collura K."/>
            <person name="Wissotski M."/>
            <person name="Ashley E."/>
            <person name="Morrow D."/>
            <person name="Fernandes J."/>
            <person name="Walbot V."/>
            <person name="Yu Y."/>
        </authorList>
    </citation>
    <scope>NUCLEOTIDE SEQUENCE</scope>
    <source>
        <strain evidence="2">B73</strain>
    </source>
</reference>
<dbReference type="EMBL" id="BT054126">
    <property type="protein sequence ID" value="ACL52733.1"/>
    <property type="molecule type" value="mRNA"/>
</dbReference>
<name>B7ZXT4_MAIZE</name>
<dbReference type="HOGENOM" id="CLU_2187735_0_0_1"/>
<evidence type="ECO:0000256" key="1">
    <source>
        <dbReference type="SAM" id="MobiDB-lite"/>
    </source>
</evidence>